<evidence type="ECO:0000313" key="1">
    <source>
        <dbReference type="EMBL" id="KAG5450770.1"/>
    </source>
</evidence>
<name>A0A3R7F950_CLOSI</name>
<dbReference type="InParanoid" id="A0A3R7F950"/>
<dbReference type="Proteomes" id="UP000286415">
    <property type="component" value="Unassembled WGS sequence"/>
</dbReference>
<protein>
    <submittedName>
        <fullName evidence="1">Uncharacterized protein</fullName>
    </submittedName>
</protein>
<dbReference type="EMBL" id="NIRI02000042">
    <property type="protein sequence ID" value="KAG5450770.1"/>
    <property type="molecule type" value="Genomic_DNA"/>
</dbReference>
<dbReference type="AlphaFoldDB" id="A0A3R7F950"/>
<comment type="caution">
    <text evidence="1">The sequence shown here is derived from an EMBL/GenBank/DDBJ whole genome shotgun (WGS) entry which is preliminary data.</text>
</comment>
<evidence type="ECO:0000313" key="2">
    <source>
        <dbReference type="Proteomes" id="UP000286415"/>
    </source>
</evidence>
<reference evidence="1 2" key="1">
    <citation type="journal article" date="2018" name="Biotechnol. Adv.">
        <title>Improved genomic resources and new bioinformatic workflow for the carcinogenic parasite Clonorchis sinensis: Biotechnological implications.</title>
        <authorList>
            <person name="Wang D."/>
            <person name="Korhonen P.K."/>
            <person name="Gasser R.B."/>
            <person name="Young N.D."/>
        </authorList>
    </citation>
    <scope>NUCLEOTIDE SEQUENCE [LARGE SCALE GENOMIC DNA]</scope>
    <source>
        <strain evidence="1">Cs-k2</strain>
    </source>
</reference>
<accession>A0A3R7F950</accession>
<proteinExistence type="predicted"/>
<keyword evidence="2" id="KW-1185">Reference proteome</keyword>
<organism evidence="1 2">
    <name type="scientific">Clonorchis sinensis</name>
    <name type="common">Chinese liver fluke</name>
    <dbReference type="NCBI Taxonomy" id="79923"/>
    <lineage>
        <taxon>Eukaryota</taxon>
        <taxon>Metazoa</taxon>
        <taxon>Spiralia</taxon>
        <taxon>Lophotrochozoa</taxon>
        <taxon>Platyhelminthes</taxon>
        <taxon>Trematoda</taxon>
        <taxon>Digenea</taxon>
        <taxon>Opisthorchiida</taxon>
        <taxon>Opisthorchiata</taxon>
        <taxon>Opisthorchiidae</taxon>
        <taxon>Clonorchis</taxon>
    </lineage>
</organism>
<reference evidence="1 2" key="2">
    <citation type="journal article" date="2021" name="Genomics">
        <title>High-quality reference genome for Clonorchis sinensis.</title>
        <authorList>
            <person name="Young N.D."/>
            <person name="Stroehlein A.J."/>
            <person name="Kinkar L."/>
            <person name="Wang T."/>
            <person name="Sohn W.M."/>
            <person name="Chang B.C.H."/>
            <person name="Kaur P."/>
            <person name="Weisz D."/>
            <person name="Dudchenko O."/>
            <person name="Aiden E.L."/>
            <person name="Korhonen P.K."/>
            <person name="Gasser R.B."/>
        </authorList>
    </citation>
    <scope>NUCLEOTIDE SEQUENCE [LARGE SCALE GENOMIC DNA]</scope>
    <source>
        <strain evidence="1">Cs-k2</strain>
    </source>
</reference>
<sequence length="180" mass="20371">MCFTLAKCKVLLQDWVGSNSIDDSPRVSLRYSPEGLAYRAQDSSVVKVRGSNPVSAYRLLLCRLDQLATTSTLVLPSGSMTAEHRKGVMAERFNLLKETTHKVSESSPTTHNRFRPSRSSSGRRSPRVSVSLMFYLNPNWIDCDKYTHLQINLVFTGDLIELRYPVTCLFRAFSTNWTCV</sequence>
<gene>
    <name evidence="1" type="ORF">CSKR_101375</name>
</gene>